<dbReference type="Proteomes" id="UP000299102">
    <property type="component" value="Unassembled WGS sequence"/>
</dbReference>
<proteinExistence type="predicted"/>
<dbReference type="AlphaFoldDB" id="A0A4C1VBH1"/>
<accession>A0A4C1VBH1</accession>
<comment type="caution">
    <text evidence="2">The sequence shown here is derived from an EMBL/GenBank/DDBJ whole genome shotgun (WGS) entry which is preliminary data.</text>
</comment>
<organism evidence="2 3">
    <name type="scientific">Eumeta variegata</name>
    <name type="common">Bagworm moth</name>
    <name type="synonym">Eumeta japonica</name>
    <dbReference type="NCBI Taxonomy" id="151549"/>
    <lineage>
        <taxon>Eukaryota</taxon>
        <taxon>Metazoa</taxon>
        <taxon>Ecdysozoa</taxon>
        <taxon>Arthropoda</taxon>
        <taxon>Hexapoda</taxon>
        <taxon>Insecta</taxon>
        <taxon>Pterygota</taxon>
        <taxon>Neoptera</taxon>
        <taxon>Endopterygota</taxon>
        <taxon>Lepidoptera</taxon>
        <taxon>Glossata</taxon>
        <taxon>Ditrysia</taxon>
        <taxon>Tineoidea</taxon>
        <taxon>Psychidae</taxon>
        <taxon>Oiketicinae</taxon>
        <taxon>Eumeta</taxon>
    </lineage>
</organism>
<protein>
    <submittedName>
        <fullName evidence="2">Uncharacterized protein</fullName>
    </submittedName>
</protein>
<name>A0A4C1VBH1_EUMVA</name>
<sequence>MGLIMNYKFTPIYIRRPCVGACEAAGARAARSAVVARIRDNSLGSPSIDIDGRCSSLQNTQQMARSSDIDRLIVRSSTATPHSCSYLDRSTVKRSLLEVVQRAERSGDRSIVLLSSKGSRKKNSERGTGYLDQNTDRRRARSASTSLRVRFEGENFLKGILFRNEYDPSL</sequence>
<reference evidence="2 3" key="1">
    <citation type="journal article" date="2019" name="Commun. Biol.">
        <title>The bagworm genome reveals a unique fibroin gene that provides high tensile strength.</title>
        <authorList>
            <person name="Kono N."/>
            <person name="Nakamura H."/>
            <person name="Ohtoshi R."/>
            <person name="Tomita M."/>
            <person name="Numata K."/>
            <person name="Arakawa K."/>
        </authorList>
    </citation>
    <scope>NUCLEOTIDE SEQUENCE [LARGE SCALE GENOMIC DNA]</scope>
</reference>
<evidence type="ECO:0000313" key="2">
    <source>
        <dbReference type="EMBL" id="GBP36478.1"/>
    </source>
</evidence>
<gene>
    <name evidence="2" type="ORF">EVAR_8311_1</name>
</gene>
<feature type="region of interest" description="Disordered" evidence="1">
    <location>
        <begin position="115"/>
        <end position="144"/>
    </location>
</feature>
<dbReference type="EMBL" id="BGZK01000319">
    <property type="protein sequence ID" value="GBP36478.1"/>
    <property type="molecule type" value="Genomic_DNA"/>
</dbReference>
<keyword evidence="3" id="KW-1185">Reference proteome</keyword>
<evidence type="ECO:0000313" key="3">
    <source>
        <dbReference type="Proteomes" id="UP000299102"/>
    </source>
</evidence>
<evidence type="ECO:0000256" key="1">
    <source>
        <dbReference type="SAM" id="MobiDB-lite"/>
    </source>
</evidence>